<accession>A0A8S5LJ75</accession>
<organism evidence="1">
    <name type="scientific">Myoviridae sp. ct6uZ8</name>
    <dbReference type="NCBI Taxonomy" id="2827603"/>
    <lineage>
        <taxon>Viruses</taxon>
        <taxon>Duplodnaviria</taxon>
        <taxon>Heunggongvirae</taxon>
        <taxon>Uroviricota</taxon>
        <taxon>Caudoviricetes</taxon>
    </lineage>
</organism>
<evidence type="ECO:0000313" key="1">
    <source>
        <dbReference type="EMBL" id="DAD70100.1"/>
    </source>
</evidence>
<protein>
    <submittedName>
        <fullName evidence="1">Uncharacterized protein</fullName>
    </submittedName>
</protein>
<name>A0A8S5LJ75_9CAUD</name>
<reference evidence="1" key="1">
    <citation type="journal article" date="2021" name="Proc. Natl. Acad. Sci. U.S.A.">
        <title>A Catalog of Tens of Thousands of Viruses from Human Metagenomes Reveals Hidden Associations with Chronic Diseases.</title>
        <authorList>
            <person name="Tisza M.J."/>
            <person name="Buck C.B."/>
        </authorList>
    </citation>
    <scope>NUCLEOTIDE SEQUENCE</scope>
    <source>
        <strain evidence="1">Ct6uZ8</strain>
    </source>
</reference>
<sequence>MVIHFPLSQSDIESLLSISKLLKCDKILYDRNYVNPIIGVGPEKSYFQTTSFMVDLSPHINNLLVNISDLKNLDKITQLQPSKENPEIAIHKPVVSVFNWDAEYVKACMNSLREYQIDDNIIARTDEFHNTDCYNELMAGSASTGAFRINIGGYMIDIPKSAIPTLKSDHVVATVYNAPNKNFNILRFKITKRNGIIVNQSMLFLPY</sequence>
<proteinExistence type="predicted"/>
<dbReference type="EMBL" id="BK015860">
    <property type="protein sequence ID" value="DAD70100.1"/>
    <property type="molecule type" value="Genomic_DNA"/>
</dbReference>